<dbReference type="EMBL" id="UINC01004863">
    <property type="protein sequence ID" value="SVA17392.1"/>
    <property type="molecule type" value="Genomic_DNA"/>
</dbReference>
<dbReference type="PANTHER" id="PTHR43244">
    <property type="match status" value="1"/>
</dbReference>
<dbReference type="InterPro" id="IPR036661">
    <property type="entry name" value="Luciferase-like_sf"/>
</dbReference>
<dbReference type="NCBIfam" id="TIGR03619">
    <property type="entry name" value="F420_Rv2161c"/>
    <property type="match status" value="1"/>
</dbReference>
<feature type="domain" description="Luciferase-like" evidence="1">
    <location>
        <begin position="19"/>
        <end position="238"/>
    </location>
</feature>
<reference evidence="2" key="1">
    <citation type="submission" date="2018-05" db="EMBL/GenBank/DDBJ databases">
        <authorList>
            <person name="Lanie J.A."/>
            <person name="Ng W.-L."/>
            <person name="Kazmierczak K.M."/>
            <person name="Andrzejewski T.M."/>
            <person name="Davidsen T.M."/>
            <person name="Wayne K.J."/>
            <person name="Tettelin H."/>
            <person name="Glass J.I."/>
            <person name="Rusch D."/>
            <person name="Podicherti R."/>
            <person name="Tsui H.-C.T."/>
            <person name="Winkler M.E."/>
        </authorList>
    </citation>
    <scope>NUCLEOTIDE SEQUENCE</scope>
</reference>
<dbReference type="PANTHER" id="PTHR43244:SF2">
    <property type="entry name" value="CONSERVED HYPOTHETICAL ALANINE AND PROLINE-RICH PROTEIN"/>
    <property type="match status" value="1"/>
</dbReference>
<name>A0A381TMU9_9ZZZZ</name>
<dbReference type="GO" id="GO:0016705">
    <property type="term" value="F:oxidoreductase activity, acting on paired donors, with incorporation or reduction of molecular oxygen"/>
    <property type="evidence" value="ECO:0007669"/>
    <property type="project" value="InterPro"/>
</dbReference>
<dbReference type="InterPro" id="IPR050564">
    <property type="entry name" value="F420-G6PD/mer"/>
</dbReference>
<evidence type="ECO:0000313" key="2">
    <source>
        <dbReference type="EMBL" id="SVA17392.1"/>
    </source>
</evidence>
<protein>
    <recommendedName>
        <fullName evidence="1">Luciferase-like domain-containing protein</fullName>
    </recommendedName>
</protein>
<dbReference type="AlphaFoldDB" id="A0A381TMU9"/>
<proteinExistence type="predicted"/>
<dbReference type="SUPFAM" id="SSF51679">
    <property type="entry name" value="Bacterial luciferase-like"/>
    <property type="match status" value="1"/>
</dbReference>
<dbReference type="Pfam" id="PF00296">
    <property type="entry name" value="Bac_luciferase"/>
    <property type="match status" value="1"/>
</dbReference>
<dbReference type="InterPro" id="IPR011251">
    <property type="entry name" value="Luciferase-like_dom"/>
</dbReference>
<dbReference type="Gene3D" id="3.20.20.30">
    <property type="entry name" value="Luciferase-like domain"/>
    <property type="match status" value="1"/>
</dbReference>
<gene>
    <name evidence="2" type="ORF">METZ01_LOCUS70246</name>
</gene>
<organism evidence="2">
    <name type="scientific">marine metagenome</name>
    <dbReference type="NCBI Taxonomy" id="408172"/>
    <lineage>
        <taxon>unclassified sequences</taxon>
        <taxon>metagenomes</taxon>
        <taxon>ecological metagenomes</taxon>
    </lineage>
</organism>
<evidence type="ECO:0000259" key="1">
    <source>
        <dbReference type="Pfam" id="PF00296"/>
    </source>
</evidence>
<dbReference type="InterPro" id="IPR019921">
    <property type="entry name" value="Lucif-like_OxRdtase_Rv2161c"/>
</dbReference>
<accession>A0A381TMU9</accession>
<sequence>MNIGISTPLPAYKVNAAFVASTAEKLGFESIWYAEHPILPVHTTSRFPGSDDGVIPWTYAHFADPYIALAQASGATTTIKLGTGITLIPERNPLILAKTVSTLDLFSGGRFILGVGTGWLREETEMMGGDFDHRWSQTKESLLALKELWTKDEAEFHGKYYDFPPVKMFPKPAQVPHPPILIGGMAKNVLRRIADVGDGWLPNRVSPQDIETSRKQLDSLATERGRNPNAITISVYGQLPDRQSAADFVNAGADRVIVRPDLKETESEVASELERIADKVL</sequence>